<evidence type="ECO:0000313" key="4">
    <source>
        <dbReference type="EMBL" id="KAA4629394.1"/>
    </source>
</evidence>
<protein>
    <submittedName>
        <fullName evidence="4">Glycosyltransferase</fullName>
    </submittedName>
</protein>
<dbReference type="InterPro" id="IPR029044">
    <property type="entry name" value="Nucleotide-diphossugar_trans"/>
</dbReference>
<dbReference type="Gene3D" id="3.90.550.10">
    <property type="entry name" value="Spore Coat Polysaccharide Biosynthesis Protein SpsA, Chain A"/>
    <property type="match status" value="1"/>
</dbReference>
<keyword evidence="2 4" id="KW-0808">Transferase</keyword>
<comment type="caution">
    <text evidence="4">The sequence shown here is derived from an EMBL/GenBank/DDBJ whole genome shotgun (WGS) entry which is preliminary data.</text>
</comment>
<dbReference type="SUPFAM" id="SSF53448">
    <property type="entry name" value="Nucleotide-diphospho-sugar transferases"/>
    <property type="match status" value="1"/>
</dbReference>
<evidence type="ECO:0000256" key="2">
    <source>
        <dbReference type="ARBA" id="ARBA00022679"/>
    </source>
</evidence>
<reference evidence="4 5" key="1">
    <citation type="journal article" date="2019" name="Nat. Med.">
        <title>A library of human gut bacterial isolates paired with longitudinal multiomics data enables mechanistic microbiome research.</title>
        <authorList>
            <person name="Poyet M."/>
            <person name="Groussin M."/>
            <person name="Gibbons S.M."/>
            <person name="Avila-Pacheco J."/>
            <person name="Jiang X."/>
            <person name="Kearney S.M."/>
            <person name="Perrotta A.R."/>
            <person name="Berdy B."/>
            <person name="Zhao S."/>
            <person name="Lieberman T.D."/>
            <person name="Swanson P.K."/>
            <person name="Smith M."/>
            <person name="Roesemann S."/>
            <person name="Alexander J.E."/>
            <person name="Rich S.A."/>
            <person name="Livny J."/>
            <person name="Vlamakis H."/>
            <person name="Clish C."/>
            <person name="Bullock K."/>
            <person name="Deik A."/>
            <person name="Scott J."/>
            <person name="Pierce K.A."/>
            <person name="Xavier R.J."/>
            <person name="Alm E.J."/>
        </authorList>
    </citation>
    <scope>NUCLEOTIDE SEQUENCE [LARGE SCALE GENOMIC DNA]</scope>
    <source>
        <strain evidence="4 5">BIOML-A15</strain>
    </source>
</reference>
<dbReference type="GO" id="GO:0016758">
    <property type="term" value="F:hexosyltransferase activity"/>
    <property type="evidence" value="ECO:0007669"/>
    <property type="project" value="UniProtKB-ARBA"/>
</dbReference>
<name>A0A7J4Y1U5_BACOV</name>
<dbReference type="Pfam" id="PF00535">
    <property type="entry name" value="Glycos_transf_2"/>
    <property type="match status" value="1"/>
</dbReference>
<feature type="domain" description="Glycosyltransferase 2-like" evidence="3">
    <location>
        <begin position="8"/>
        <end position="108"/>
    </location>
</feature>
<organism evidence="4 5">
    <name type="scientific">Bacteroides ovatus</name>
    <dbReference type="NCBI Taxonomy" id="28116"/>
    <lineage>
        <taxon>Bacteria</taxon>
        <taxon>Pseudomonadati</taxon>
        <taxon>Bacteroidota</taxon>
        <taxon>Bacteroidia</taxon>
        <taxon>Bacteroidales</taxon>
        <taxon>Bacteroidaceae</taxon>
        <taxon>Bacteroides</taxon>
    </lineage>
</organism>
<keyword evidence="1" id="KW-0328">Glycosyltransferase</keyword>
<dbReference type="CDD" id="cd00761">
    <property type="entry name" value="Glyco_tranf_GTA_type"/>
    <property type="match status" value="1"/>
</dbReference>
<dbReference type="AlphaFoldDB" id="A0A7J4Y1U5"/>
<dbReference type="InterPro" id="IPR001173">
    <property type="entry name" value="Glyco_trans_2-like"/>
</dbReference>
<dbReference type="PANTHER" id="PTHR22916">
    <property type="entry name" value="GLYCOSYLTRANSFERASE"/>
    <property type="match status" value="1"/>
</dbReference>
<accession>A0A7J4Y1U5</accession>
<proteinExistence type="predicted"/>
<evidence type="ECO:0000259" key="3">
    <source>
        <dbReference type="Pfam" id="PF00535"/>
    </source>
</evidence>
<dbReference type="Proteomes" id="UP000424805">
    <property type="component" value="Unassembled WGS sequence"/>
</dbReference>
<evidence type="ECO:0000256" key="1">
    <source>
        <dbReference type="ARBA" id="ARBA00022676"/>
    </source>
</evidence>
<evidence type="ECO:0000313" key="5">
    <source>
        <dbReference type="Proteomes" id="UP000424805"/>
    </source>
</evidence>
<sequence>MENKAFVSVIVPIYNSAQYLRKCIDSILVQSYRDLELLLINDGSEDTSGAICDDYAQIDHRVRVFHQENSGVSAARNLGLEKHNGTHFLFIDSDDYVQSEYLEELMKYRDCDLVQCSTLAEPTGSSYLFDDSYFVGKHGIRQCLSKYIYPELTVPFGRLYRSAIQRENRLFFDTCLYSGEDTLWVSQYLLYVRSVRTSSYAGYVYVHHMGEHLSQKAISYEHLERTLKCLVSTYSSLETRYSLDLTRTRLSAIAYFYHRYIMHLAKDNFSGIKKALRKSCTSPLIEDLFYDEKYLLKGKKMRLFNGMVSHDMYNMLALYVKLWKRYL</sequence>
<dbReference type="EMBL" id="VWFP01000003">
    <property type="protein sequence ID" value="KAA4629394.1"/>
    <property type="molecule type" value="Genomic_DNA"/>
</dbReference>
<gene>
    <name evidence="4" type="ORF">F3B90_04450</name>
</gene>
<dbReference type="PANTHER" id="PTHR22916:SF51">
    <property type="entry name" value="GLYCOSYLTRANSFERASE EPSH-RELATED"/>
    <property type="match status" value="1"/>
</dbReference>